<keyword evidence="5" id="KW-0472">Membrane</keyword>
<keyword evidence="4" id="KW-0408">Iron</keyword>
<dbReference type="Proteomes" id="UP000694871">
    <property type="component" value="Unplaced"/>
</dbReference>
<evidence type="ECO:0000256" key="2">
    <source>
        <dbReference type="ARBA" id="ARBA00010617"/>
    </source>
</evidence>
<keyword evidence="5" id="KW-0812">Transmembrane</keyword>
<comment type="similarity">
    <text evidence="2">Belongs to the cytochrome P450 family.</text>
</comment>
<dbReference type="PRINTS" id="PR00463">
    <property type="entry name" value="EP450I"/>
</dbReference>
<dbReference type="GeneID" id="107109982"/>
<evidence type="ECO:0000313" key="7">
    <source>
        <dbReference type="RefSeq" id="XP_015266178.1"/>
    </source>
</evidence>
<comment type="cofactor">
    <cofactor evidence="1">
        <name>heme</name>
        <dbReference type="ChEBI" id="CHEBI:30413"/>
    </cofactor>
</comment>
<organism evidence="6 7">
    <name type="scientific">Gekko japonicus</name>
    <name type="common">Schlegel's Japanese gecko</name>
    <dbReference type="NCBI Taxonomy" id="146911"/>
    <lineage>
        <taxon>Eukaryota</taxon>
        <taxon>Metazoa</taxon>
        <taxon>Chordata</taxon>
        <taxon>Craniata</taxon>
        <taxon>Vertebrata</taxon>
        <taxon>Euteleostomi</taxon>
        <taxon>Lepidosauria</taxon>
        <taxon>Squamata</taxon>
        <taxon>Bifurcata</taxon>
        <taxon>Gekkota</taxon>
        <taxon>Gekkonidae</taxon>
        <taxon>Gekkoninae</taxon>
        <taxon>Gekko</taxon>
    </lineage>
</organism>
<keyword evidence="6" id="KW-1185">Reference proteome</keyword>
<protein>
    <submittedName>
        <fullName evidence="7">Cytochrome P450 2F2-like</fullName>
    </submittedName>
</protein>
<dbReference type="InterPro" id="IPR050182">
    <property type="entry name" value="Cytochrome_P450_fam2"/>
</dbReference>
<dbReference type="SUPFAM" id="SSF48264">
    <property type="entry name" value="Cytochrome P450"/>
    <property type="match status" value="1"/>
</dbReference>
<proteinExistence type="inferred from homology"/>
<dbReference type="Gene3D" id="1.10.630.10">
    <property type="entry name" value="Cytochrome P450"/>
    <property type="match status" value="1"/>
</dbReference>
<feature type="transmembrane region" description="Helical" evidence="5">
    <location>
        <begin position="6"/>
        <end position="23"/>
    </location>
</feature>
<dbReference type="InterPro" id="IPR036396">
    <property type="entry name" value="Cyt_P450_sf"/>
</dbReference>
<evidence type="ECO:0000256" key="4">
    <source>
        <dbReference type="ARBA" id="ARBA00023004"/>
    </source>
</evidence>
<evidence type="ECO:0000256" key="3">
    <source>
        <dbReference type="ARBA" id="ARBA00022723"/>
    </source>
</evidence>
<dbReference type="Pfam" id="PF00067">
    <property type="entry name" value="p450"/>
    <property type="match status" value="1"/>
</dbReference>
<feature type="non-terminal residue" evidence="7">
    <location>
        <position position="275"/>
    </location>
</feature>
<dbReference type="InterPro" id="IPR002401">
    <property type="entry name" value="Cyt_P450_E_grp-I"/>
</dbReference>
<keyword evidence="5" id="KW-1133">Transmembrane helix</keyword>
<keyword evidence="3" id="KW-0479">Metal-binding</keyword>
<sequence>MAAISTGVILLLLLYVIVQLVKLQRKKKQFPPGPTPLPIVGSLWQLKFITMRRDTLLEEAKVFGDIYTVWLRSAPVIVLNGYQAVKDGLAAHPEDFAGRPITPFFRSVGEKRGIMLATGETWKTQRRFSLMILKTLGLGRRSMEYQIQEEACHLVESFMNMKGKPMNPSFFLTLAVSNVICAVVFGHRFSNDNKEFHQLLETVENFFKSAGSAWIYVYDMMPWLMKHVPGPHNDVFSDCDAVRAFIRSEIHKHQERSSPSEPEDFIDYYLAQIEK</sequence>
<dbReference type="PANTHER" id="PTHR24300:SF411">
    <property type="entry name" value="CYTOCHROME P450, FAMILY 2, SUBFAMILY AB, POLYPEPTIDE 4-RELATED"/>
    <property type="match status" value="1"/>
</dbReference>
<name>A0ABM1JXJ1_GEKJA</name>
<dbReference type="RefSeq" id="XP_015266178.1">
    <property type="nucleotide sequence ID" value="XM_015410692.1"/>
</dbReference>
<accession>A0ABM1JXJ1</accession>
<dbReference type="PANTHER" id="PTHR24300">
    <property type="entry name" value="CYTOCHROME P450 508A4-RELATED"/>
    <property type="match status" value="1"/>
</dbReference>
<evidence type="ECO:0000256" key="1">
    <source>
        <dbReference type="ARBA" id="ARBA00001971"/>
    </source>
</evidence>
<evidence type="ECO:0000256" key="5">
    <source>
        <dbReference type="SAM" id="Phobius"/>
    </source>
</evidence>
<reference evidence="7" key="1">
    <citation type="submission" date="2025-08" db="UniProtKB">
        <authorList>
            <consortium name="RefSeq"/>
        </authorList>
    </citation>
    <scope>IDENTIFICATION</scope>
</reference>
<feature type="transmembrane region" description="Helical" evidence="5">
    <location>
        <begin position="169"/>
        <end position="189"/>
    </location>
</feature>
<gene>
    <name evidence="7" type="primary">LOC107109982</name>
</gene>
<evidence type="ECO:0000313" key="6">
    <source>
        <dbReference type="Proteomes" id="UP000694871"/>
    </source>
</evidence>
<dbReference type="InterPro" id="IPR001128">
    <property type="entry name" value="Cyt_P450"/>
</dbReference>